<dbReference type="GeneID" id="80539701"/>
<reference evidence="1" key="2">
    <citation type="submission" date="2021-01" db="EMBL/GenBank/DDBJ databases">
        <authorList>
            <person name="Luo D."/>
            <person name="Zhou Z."/>
            <person name="Ge X."/>
            <person name="Shi Z."/>
            <person name="Bourhy H."/>
            <person name="Marc G."/>
            <person name="Dacheux L."/>
        </authorList>
    </citation>
    <scope>NUCLEOTIDE SEQUENCE</scope>
    <source>
        <strain evidence="1">9718RCA</strain>
    </source>
</reference>
<reference evidence="1" key="1">
    <citation type="journal article" date="2021" name="Viruses">
        <title>Genome Characterization of Bird-Related Rhabdoviruses Circulating in Africa.</title>
        <authorList>
            <person name="Luo D.-S."/>
            <person name="Zhou Z.-J."/>
            <person name="Ge X.-Y."/>
            <person name="Bourhy H."/>
            <person name="Shi Z.-L."/>
            <person name="Grandadam M."/>
            <person name="Dacheux L."/>
        </authorList>
    </citation>
    <scope>NUCLEOTIDE SEQUENCE</scope>
    <source>
        <strain evidence="1">9718RCA</strain>
    </source>
</reference>
<keyword evidence="2" id="KW-1185">Reference proteome</keyword>
<dbReference type="RefSeq" id="YP_010801024.1">
    <property type="nucleotide sequence ID" value="NC_076936.1"/>
</dbReference>
<sequence>MSRIPKDVVIQILEECSDLNCQEHRQELHIKNLFRWFWVMVNLVRNKMYQVYHGIQHRLAMMILSTREGNQAAINLVKNQVMKKTQSAFLEE</sequence>
<dbReference type="KEGG" id="vg:80539701"/>
<protein>
    <submittedName>
        <fullName evidence="1">Uncharacterized protein</fullName>
    </submittedName>
</protein>
<accession>A0AAE8XBM9</accession>
<name>A0AAE8XBM9_9RHAB</name>
<gene>
    <name evidence="1" type="primary">C (U2)</name>
</gene>
<organism evidence="1 2">
    <name type="scientific">Ouango virus</name>
    <dbReference type="NCBI Taxonomy" id="864692"/>
    <lineage>
        <taxon>Viruses</taxon>
        <taxon>Riboviria</taxon>
        <taxon>Orthornavirae</taxon>
        <taxon>Negarnaviricota</taxon>
        <taxon>Haploviricotina</taxon>
        <taxon>Monjiviricetes</taxon>
        <taxon>Mononegavirales</taxon>
        <taxon>Rhabdoviridae</taxon>
        <taxon>Alpharhabdovirinae</taxon>
        <taxon>Sunrhavirus</taxon>
        <taxon>Sunrhavirus ouango</taxon>
    </lineage>
</organism>
<evidence type="ECO:0000313" key="1">
    <source>
        <dbReference type="EMBL" id="UAU42889.1"/>
    </source>
</evidence>
<dbReference type="EMBL" id="MW491758">
    <property type="protein sequence ID" value="UAU42889.1"/>
    <property type="molecule type" value="Viral_cRNA"/>
</dbReference>
<dbReference type="Proteomes" id="UP000829835">
    <property type="component" value="Segment"/>
</dbReference>
<proteinExistence type="predicted"/>
<evidence type="ECO:0000313" key="2">
    <source>
        <dbReference type="Proteomes" id="UP000829835"/>
    </source>
</evidence>